<gene>
    <name evidence="1" type="ORF">EZS28_026681</name>
</gene>
<sequence length="593" mass="64599">MHLPIDAFYVGTTGEDTNSCTLSNQCLTLDTTSALRGTVNSATDYTVYVMDKTTLSSIFNISSSEQSPRTFTNNPQSSSIQSEILINSGGQFNITGNSLFEHLSFTMQVGASRTNGGIIYARIGSASKILEIISCSFNKCKATNYGGAIYLYIYSSAQAILRNLSFNQCGAQRGGALFANLTSAGKITISGSCSFKDCNSSYGGGIGSYVDGYNSQVIIEDQLTFERCSSSWGGGMLWEGKNQGKLTMTGFCQFKDCTGFYGGGYEIYVNGQRGDIQLLGNIQFEGCKSEGYGGGLYIDSRQASQIIINQVSFSNCNAKLEGGGFYSSQNNQTQMTIQGKITFENCHSDGVGGGCRINALGVNSKVNIIGEQEYNQCEAQIQAGGLSVVIRDNAIVELNNASFKNCSCNYEGGGLFVYIRTGQFTLDKSCQFYQCKSFQGYGGGIYIDVDFITQCSFIIKDVFIHECQALNSTNSSLSYSRSGFGGGLFLGIFGDYDPNSKLIDLRGMKIYNNSADKFGQSLYIVMTKVVDFCQYGILGEYVKGNYSDVYSDENDLEGIPKNLNDFYNLSQEEIEQQSQPLEPLWRILGTLKM</sequence>
<accession>A0A5J4V5Y0</accession>
<dbReference type="Proteomes" id="UP000324800">
    <property type="component" value="Unassembled WGS sequence"/>
</dbReference>
<name>A0A5J4V5Y0_9EUKA</name>
<reference evidence="1 2" key="1">
    <citation type="submission" date="2019-03" db="EMBL/GenBank/DDBJ databases">
        <title>Single cell metagenomics reveals metabolic interactions within the superorganism composed of flagellate Streblomastix strix and complex community of Bacteroidetes bacteria on its surface.</title>
        <authorList>
            <person name="Treitli S.C."/>
            <person name="Kolisko M."/>
            <person name="Husnik F."/>
            <person name="Keeling P."/>
            <person name="Hampl V."/>
        </authorList>
    </citation>
    <scope>NUCLEOTIDE SEQUENCE [LARGE SCALE GENOMIC DNA]</scope>
    <source>
        <strain evidence="1">ST1C</strain>
    </source>
</reference>
<organism evidence="1 2">
    <name type="scientific">Streblomastix strix</name>
    <dbReference type="NCBI Taxonomy" id="222440"/>
    <lineage>
        <taxon>Eukaryota</taxon>
        <taxon>Metamonada</taxon>
        <taxon>Preaxostyla</taxon>
        <taxon>Oxymonadida</taxon>
        <taxon>Streblomastigidae</taxon>
        <taxon>Streblomastix</taxon>
    </lineage>
</organism>
<protein>
    <recommendedName>
        <fullName evidence="3">Right handed beta helix domain-containing protein</fullName>
    </recommendedName>
</protein>
<dbReference type="EMBL" id="SNRW01009581">
    <property type="protein sequence ID" value="KAA6377792.1"/>
    <property type="molecule type" value="Genomic_DNA"/>
</dbReference>
<evidence type="ECO:0008006" key="3">
    <source>
        <dbReference type="Google" id="ProtNLM"/>
    </source>
</evidence>
<evidence type="ECO:0000313" key="2">
    <source>
        <dbReference type="Proteomes" id="UP000324800"/>
    </source>
</evidence>
<proteinExistence type="predicted"/>
<dbReference type="AlphaFoldDB" id="A0A5J4V5Y0"/>
<comment type="caution">
    <text evidence="1">The sequence shown here is derived from an EMBL/GenBank/DDBJ whole genome shotgun (WGS) entry which is preliminary data.</text>
</comment>
<evidence type="ECO:0000313" key="1">
    <source>
        <dbReference type="EMBL" id="KAA6377792.1"/>
    </source>
</evidence>
<dbReference type="OrthoDB" id="10686955at2759"/>